<reference evidence="1 2" key="1">
    <citation type="submission" date="2018-11" db="EMBL/GenBank/DDBJ databases">
        <authorList>
            <consortium name="Pathogen Informatics"/>
        </authorList>
    </citation>
    <scope>NUCLEOTIDE SEQUENCE [LARGE SCALE GENOMIC DNA]</scope>
</reference>
<protein>
    <submittedName>
        <fullName evidence="1">Uncharacterized protein</fullName>
    </submittedName>
</protein>
<dbReference type="PANTHER" id="PTHR47408:SF3">
    <property type="entry name" value="N-ACETYLTRANSFERASE DOMAIN-CONTAINING PROTEIN-RELATED"/>
    <property type="match status" value="1"/>
</dbReference>
<evidence type="ECO:0000313" key="1">
    <source>
        <dbReference type="EMBL" id="VDM81436.1"/>
    </source>
</evidence>
<dbReference type="PANTHER" id="PTHR47408">
    <property type="entry name" value="PROTEIN CBG01304-RELATED"/>
    <property type="match status" value="1"/>
</dbReference>
<dbReference type="OrthoDB" id="6418983at2759"/>
<accession>A0A3P7JDM8</accession>
<keyword evidence="2" id="KW-1185">Reference proteome</keyword>
<proteinExistence type="predicted"/>
<organism evidence="1 2">
    <name type="scientific">Strongylus vulgaris</name>
    <name type="common">Blood worm</name>
    <dbReference type="NCBI Taxonomy" id="40348"/>
    <lineage>
        <taxon>Eukaryota</taxon>
        <taxon>Metazoa</taxon>
        <taxon>Ecdysozoa</taxon>
        <taxon>Nematoda</taxon>
        <taxon>Chromadorea</taxon>
        <taxon>Rhabditida</taxon>
        <taxon>Rhabditina</taxon>
        <taxon>Rhabditomorpha</taxon>
        <taxon>Strongyloidea</taxon>
        <taxon>Strongylidae</taxon>
        <taxon>Strongylus</taxon>
    </lineage>
</organism>
<dbReference type="Proteomes" id="UP000270094">
    <property type="component" value="Unassembled WGS sequence"/>
</dbReference>
<dbReference type="AlphaFoldDB" id="A0A3P7JDM8"/>
<dbReference type="EMBL" id="UYYB01112900">
    <property type="protein sequence ID" value="VDM81436.1"/>
    <property type="molecule type" value="Genomic_DNA"/>
</dbReference>
<name>A0A3P7JDM8_STRVU</name>
<sequence length="127" mass="15102">MFNVEDYTTWANTFEKFWWFFAIDKETDEPVGSVTLSFERVINMAQRYAEKYGFNKMPNYTHDNAIIPTERIIMPKPDPQYIIKDLRDVDDAKVIAYDAAISQRKRGKFLTTFMTAGECYPKYFFYI</sequence>
<evidence type="ECO:0000313" key="2">
    <source>
        <dbReference type="Proteomes" id="UP000270094"/>
    </source>
</evidence>
<gene>
    <name evidence="1" type="ORF">SVUK_LOCUS16434</name>
</gene>